<dbReference type="CTD" id="9800033"/>
<evidence type="ECO:0000256" key="1">
    <source>
        <dbReference type="SAM" id="Phobius"/>
    </source>
</evidence>
<dbReference type="PANTHER" id="PTHR22989:SF8">
    <property type="entry name" value="DUF3485 DOMAIN-CONTAINING PROTEIN"/>
    <property type="match status" value="1"/>
</dbReference>
<sequence length="327" mass="37614">MDRSYQKSSNLLCLSVFYVVSLFAITFMMIHFIQYNSEKTAPKMNDVVVVAVQDEDPVKNPHPPYDYNSLLPCNLTKEIKNAKLNLKTVQRSFSKCVFPLITRFFGNPAGLLFNFSTVLSVCDDEEAIRDIEVREFALNSWIVLPKCKENNTLLTLGVAKDTNSDEWVKKSIPNLKMYGASGLIENSTVYENFQNFALGPGGDSMELEVMEDGILQNKTMPLKSFEEYMTELKLTKIDALWINPYYGKFSFWDYIERDGWLAKHNITICQMTIEVPKGHGNQWIEMIKSMETNSDFVFMRPTTTKTGGARAFFINYRDPQCTRKYLE</sequence>
<dbReference type="AlphaFoldDB" id="E3MQQ6"/>
<dbReference type="KEGG" id="crq:GCK72_016388"/>
<reference evidence="2" key="1">
    <citation type="submission" date="2007-07" db="EMBL/GenBank/DDBJ databases">
        <title>PCAP assembly of the Caenorhabditis remanei genome.</title>
        <authorList>
            <consortium name="The Caenorhabditis remanei Sequencing Consortium"/>
            <person name="Wilson R.K."/>
        </authorList>
    </citation>
    <scope>NUCLEOTIDE SEQUENCE [LARGE SCALE GENOMIC DNA]</scope>
    <source>
        <strain evidence="2">PB4641</strain>
    </source>
</reference>
<dbReference type="HOGENOM" id="CLU_042844_0_0_1"/>
<dbReference type="RefSeq" id="XP_003101462.2">
    <property type="nucleotide sequence ID" value="XM_003101414.2"/>
</dbReference>
<keyword evidence="3" id="KW-1185">Reference proteome</keyword>
<evidence type="ECO:0000313" key="2">
    <source>
        <dbReference type="EMBL" id="EFP07061.1"/>
    </source>
</evidence>
<evidence type="ECO:0000313" key="3">
    <source>
        <dbReference type="Proteomes" id="UP000008281"/>
    </source>
</evidence>
<dbReference type="OrthoDB" id="10412564at2759"/>
<dbReference type="GeneID" id="9800033"/>
<dbReference type="STRING" id="31234.E3MQQ6"/>
<protein>
    <submittedName>
        <fullName evidence="2">Uncharacterized protein</fullName>
    </submittedName>
</protein>
<accession>E3MQQ6</accession>
<organism evidence="3">
    <name type="scientific">Caenorhabditis remanei</name>
    <name type="common">Caenorhabditis vulgaris</name>
    <dbReference type="NCBI Taxonomy" id="31234"/>
    <lineage>
        <taxon>Eukaryota</taxon>
        <taxon>Metazoa</taxon>
        <taxon>Ecdysozoa</taxon>
        <taxon>Nematoda</taxon>
        <taxon>Chromadorea</taxon>
        <taxon>Rhabditida</taxon>
        <taxon>Rhabditina</taxon>
        <taxon>Rhabditomorpha</taxon>
        <taxon>Rhabditoidea</taxon>
        <taxon>Rhabditidae</taxon>
        <taxon>Peloderinae</taxon>
        <taxon>Caenorhabditis</taxon>
    </lineage>
</organism>
<keyword evidence="1" id="KW-0812">Transmembrane</keyword>
<proteinExistence type="predicted"/>
<dbReference type="InParanoid" id="E3MQQ6"/>
<dbReference type="Proteomes" id="UP000008281">
    <property type="component" value="Unassembled WGS sequence"/>
</dbReference>
<gene>
    <name evidence="2" type="ORF">CRE_12871</name>
</gene>
<keyword evidence="1" id="KW-1133">Transmembrane helix</keyword>
<dbReference type="PANTHER" id="PTHR22989">
    <property type="entry name" value="UNCHARACTERIZED DUF13 C.ELEGANS"/>
    <property type="match status" value="1"/>
</dbReference>
<keyword evidence="1" id="KW-0472">Membrane</keyword>
<dbReference type="eggNOG" id="ENOG502THKJ">
    <property type="taxonomic scope" value="Eukaryota"/>
</dbReference>
<dbReference type="OMA" id="WINPYYG"/>
<dbReference type="EMBL" id="DS268467">
    <property type="protein sequence ID" value="EFP07061.1"/>
    <property type="molecule type" value="Genomic_DNA"/>
</dbReference>
<name>E3MQQ6_CAERE</name>
<feature type="transmembrane region" description="Helical" evidence="1">
    <location>
        <begin position="12"/>
        <end position="33"/>
    </location>
</feature>